<dbReference type="GO" id="GO:0005737">
    <property type="term" value="C:cytoplasm"/>
    <property type="evidence" value="ECO:0007669"/>
    <property type="project" value="TreeGrafter"/>
</dbReference>
<reference evidence="10" key="2">
    <citation type="journal article" date="2023" name="IMA Fungus">
        <title>Comparative genomic study of the Penicillium genus elucidates a diverse pangenome and 15 lateral gene transfer events.</title>
        <authorList>
            <person name="Petersen C."/>
            <person name="Sorensen T."/>
            <person name="Nielsen M.R."/>
            <person name="Sondergaard T.E."/>
            <person name="Sorensen J.L."/>
            <person name="Fitzpatrick D.A."/>
            <person name="Frisvad J.C."/>
            <person name="Nielsen K.L."/>
        </authorList>
    </citation>
    <scope>NUCLEOTIDE SEQUENCE</scope>
    <source>
        <strain evidence="10">IBT 30761</strain>
    </source>
</reference>
<keyword evidence="3 7" id="KW-0479">Metal-binding</keyword>
<dbReference type="AlphaFoldDB" id="A0A9W9KM59"/>
<evidence type="ECO:0000313" key="11">
    <source>
        <dbReference type="Proteomes" id="UP001149074"/>
    </source>
</evidence>
<dbReference type="Gene3D" id="3.40.50.720">
    <property type="entry name" value="NAD(P)-binding Rossmann-like Domain"/>
    <property type="match status" value="1"/>
</dbReference>
<protein>
    <recommendedName>
        <fullName evidence="12">Enoyl reductase (ER) domain-containing protein</fullName>
    </recommendedName>
</protein>
<dbReference type="RefSeq" id="XP_056478678.1">
    <property type="nucleotide sequence ID" value="XM_056613637.1"/>
</dbReference>
<accession>A0A9W9KM59</accession>
<evidence type="ECO:0008006" key="12">
    <source>
        <dbReference type="Google" id="ProtNLM"/>
    </source>
</evidence>
<evidence type="ECO:0000256" key="4">
    <source>
        <dbReference type="ARBA" id="ARBA00022833"/>
    </source>
</evidence>
<keyword evidence="5" id="KW-0560">Oxidoreductase</keyword>
<evidence type="ECO:0000256" key="7">
    <source>
        <dbReference type="RuleBase" id="RU361277"/>
    </source>
</evidence>
<comment type="caution">
    <text evidence="10">The sequence shown here is derived from an EMBL/GenBank/DDBJ whole genome shotgun (WGS) entry which is preliminary data.</text>
</comment>
<dbReference type="EMBL" id="JAPQKI010000002">
    <property type="protein sequence ID" value="KAJ5110608.1"/>
    <property type="molecule type" value="Genomic_DNA"/>
</dbReference>
<dbReference type="Pfam" id="PF00107">
    <property type="entry name" value="ADH_zinc_N"/>
    <property type="match status" value="1"/>
</dbReference>
<dbReference type="InterPro" id="IPR002328">
    <property type="entry name" value="ADH_Zn_CS"/>
</dbReference>
<evidence type="ECO:0000313" key="10">
    <source>
        <dbReference type="EMBL" id="KAJ5110608.1"/>
    </source>
</evidence>
<evidence type="ECO:0000256" key="5">
    <source>
        <dbReference type="ARBA" id="ARBA00023002"/>
    </source>
</evidence>
<keyword evidence="4 7" id="KW-0862">Zinc</keyword>
<evidence type="ECO:0000256" key="1">
    <source>
        <dbReference type="ARBA" id="ARBA00001947"/>
    </source>
</evidence>
<evidence type="ECO:0000256" key="6">
    <source>
        <dbReference type="ARBA" id="ARBA00023027"/>
    </source>
</evidence>
<keyword evidence="6" id="KW-0520">NAD</keyword>
<dbReference type="PROSITE" id="PS00059">
    <property type="entry name" value="ADH_ZINC"/>
    <property type="match status" value="1"/>
</dbReference>
<evidence type="ECO:0000256" key="2">
    <source>
        <dbReference type="ARBA" id="ARBA00008072"/>
    </source>
</evidence>
<dbReference type="GeneID" id="81352616"/>
<dbReference type="Gene3D" id="3.90.180.10">
    <property type="entry name" value="Medium-chain alcohol dehydrogenases, catalytic domain"/>
    <property type="match status" value="1"/>
</dbReference>
<comment type="similarity">
    <text evidence="2 7">Belongs to the zinc-containing alcohol dehydrogenase family.</text>
</comment>
<proteinExistence type="inferred from homology"/>
<dbReference type="GO" id="GO:0004022">
    <property type="term" value="F:alcohol dehydrogenase (NAD+) activity"/>
    <property type="evidence" value="ECO:0007669"/>
    <property type="project" value="TreeGrafter"/>
</dbReference>
<keyword evidence="11" id="KW-1185">Reference proteome</keyword>
<dbReference type="OrthoDB" id="1879366at2759"/>
<dbReference type="Pfam" id="PF08240">
    <property type="entry name" value="ADH_N"/>
    <property type="match status" value="1"/>
</dbReference>
<dbReference type="FunFam" id="3.40.50.720:FF:000039">
    <property type="entry name" value="Alcohol dehydrogenase AdhP"/>
    <property type="match status" value="1"/>
</dbReference>
<evidence type="ECO:0000256" key="3">
    <source>
        <dbReference type="ARBA" id="ARBA00022723"/>
    </source>
</evidence>
<feature type="domain" description="Alcohol dehydrogenase-like C-terminal" evidence="8">
    <location>
        <begin position="179"/>
        <end position="263"/>
    </location>
</feature>
<dbReference type="InterPro" id="IPR036291">
    <property type="entry name" value="NAD(P)-bd_dom_sf"/>
</dbReference>
<dbReference type="InterPro" id="IPR011032">
    <property type="entry name" value="GroES-like_sf"/>
</dbReference>
<sequence>MTLQIPPLKKLLCVQNPGDNFKITLRDGIAIGEPGPGEILVKLNCTGICHSEVRAGLGWGTYNSIIGHEGIGTVVQAGSNAFPIPLNQRGSKMALQSLHRGYTQACAKQLSTGRDVPGTLQQYYVVADARFVTRIPDRLPDEVAAPLLCAGLTMANALAPLENEPRPGNWIAISGSGGGLGHTGVQLAARARKLRVIAIDREAKRELSFKSGAEAFIDFKAEDVAARVLELTGGGAHATIVVPGEKEAFKTAPALVRNMGHILTTVS</sequence>
<dbReference type="PANTHER" id="PTHR42940:SF2">
    <property type="entry name" value="DEHYDROGENASE FAMILY OXIDOREDUCTASE, PUTATIVE (JCVI)-RELATED"/>
    <property type="match status" value="1"/>
</dbReference>
<evidence type="ECO:0000259" key="8">
    <source>
        <dbReference type="Pfam" id="PF00107"/>
    </source>
</evidence>
<dbReference type="PANTHER" id="PTHR42940">
    <property type="entry name" value="ALCOHOL DEHYDROGENASE 1-RELATED"/>
    <property type="match status" value="1"/>
</dbReference>
<comment type="cofactor">
    <cofactor evidence="1 7">
        <name>Zn(2+)</name>
        <dbReference type="ChEBI" id="CHEBI:29105"/>
    </cofactor>
</comment>
<feature type="domain" description="Alcohol dehydrogenase-like N-terminal" evidence="9">
    <location>
        <begin position="35"/>
        <end position="137"/>
    </location>
</feature>
<name>A0A9W9KM59_9EURO</name>
<gene>
    <name evidence="10" type="ORF">N7532_001143</name>
</gene>
<dbReference type="GO" id="GO:0008270">
    <property type="term" value="F:zinc ion binding"/>
    <property type="evidence" value="ECO:0007669"/>
    <property type="project" value="InterPro"/>
</dbReference>
<reference evidence="10" key="1">
    <citation type="submission" date="2022-11" db="EMBL/GenBank/DDBJ databases">
        <authorList>
            <person name="Petersen C."/>
        </authorList>
    </citation>
    <scope>NUCLEOTIDE SEQUENCE</scope>
    <source>
        <strain evidence="10">IBT 30761</strain>
    </source>
</reference>
<evidence type="ECO:0000259" key="9">
    <source>
        <dbReference type="Pfam" id="PF08240"/>
    </source>
</evidence>
<dbReference type="SUPFAM" id="SSF50129">
    <property type="entry name" value="GroES-like"/>
    <property type="match status" value="1"/>
</dbReference>
<dbReference type="InterPro" id="IPR013149">
    <property type="entry name" value="ADH-like_C"/>
</dbReference>
<dbReference type="SUPFAM" id="SSF51735">
    <property type="entry name" value="NAD(P)-binding Rossmann-fold domains"/>
    <property type="match status" value="1"/>
</dbReference>
<organism evidence="10 11">
    <name type="scientific">Penicillium argentinense</name>
    <dbReference type="NCBI Taxonomy" id="1131581"/>
    <lineage>
        <taxon>Eukaryota</taxon>
        <taxon>Fungi</taxon>
        <taxon>Dikarya</taxon>
        <taxon>Ascomycota</taxon>
        <taxon>Pezizomycotina</taxon>
        <taxon>Eurotiomycetes</taxon>
        <taxon>Eurotiomycetidae</taxon>
        <taxon>Eurotiales</taxon>
        <taxon>Aspergillaceae</taxon>
        <taxon>Penicillium</taxon>
    </lineage>
</organism>
<dbReference type="InterPro" id="IPR013154">
    <property type="entry name" value="ADH-like_N"/>
</dbReference>
<dbReference type="Proteomes" id="UP001149074">
    <property type="component" value="Unassembled WGS sequence"/>
</dbReference>